<evidence type="ECO:0000313" key="3">
    <source>
        <dbReference type="Proteomes" id="UP000054018"/>
    </source>
</evidence>
<dbReference type="Proteomes" id="UP000054018">
    <property type="component" value="Unassembled WGS sequence"/>
</dbReference>
<dbReference type="HOGENOM" id="CLU_2886675_0_0_1"/>
<protein>
    <submittedName>
        <fullName evidence="2">Uncharacterized protein</fullName>
    </submittedName>
</protein>
<organism evidence="2 3">
    <name type="scientific">Pisolithus microcarpus 441</name>
    <dbReference type="NCBI Taxonomy" id="765257"/>
    <lineage>
        <taxon>Eukaryota</taxon>
        <taxon>Fungi</taxon>
        <taxon>Dikarya</taxon>
        <taxon>Basidiomycota</taxon>
        <taxon>Agaricomycotina</taxon>
        <taxon>Agaricomycetes</taxon>
        <taxon>Agaricomycetidae</taxon>
        <taxon>Boletales</taxon>
        <taxon>Sclerodermatineae</taxon>
        <taxon>Pisolithaceae</taxon>
        <taxon>Pisolithus</taxon>
    </lineage>
</organism>
<keyword evidence="1" id="KW-0472">Membrane</keyword>
<dbReference type="AlphaFoldDB" id="A0A0C9Y3J5"/>
<name>A0A0C9Y3J5_9AGAM</name>
<sequence length="63" mass="6988">MCSPSPAGGLVGCLSTQIVLILFECFCRRPPRTCRYPIVGSPILDVTKGHIKRTNVLKILVYR</sequence>
<proteinExistence type="predicted"/>
<accession>A0A0C9Y3J5</accession>
<reference evidence="2 3" key="1">
    <citation type="submission" date="2014-04" db="EMBL/GenBank/DDBJ databases">
        <authorList>
            <consortium name="DOE Joint Genome Institute"/>
            <person name="Kuo A."/>
            <person name="Kohler A."/>
            <person name="Costa M.D."/>
            <person name="Nagy L.G."/>
            <person name="Floudas D."/>
            <person name="Copeland A."/>
            <person name="Barry K.W."/>
            <person name="Cichocki N."/>
            <person name="Veneault-Fourrey C."/>
            <person name="LaButti K."/>
            <person name="Lindquist E.A."/>
            <person name="Lipzen A."/>
            <person name="Lundell T."/>
            <person name="Morin E."/>
            <person name="Murat C."/>
            <person name="Sun H."/>
            <person name="Tunlid A."/>
            <person name="Henrissat B."/>
            <person name="Grigoriev I.V."/>
            <person name="Hibbett D.S."/>
            <person name="Martin F."/>
            <person name="Nordberg H.P."/>
            <person name="Cantor M.N."/>
            <person name="Hua S.X."/>
        </authorList>
    </citation>
    <scope>NUCLEOTIDE SEQUENCE [LARGE SCALE GENOMIC DNA]</scope>
    <source>
        <strain evidence="2 3">441</strain>
    </source>
</reference>
<keyword evidence="1" id="KW-1133">Transmembrane helix</keyword>
<feature type="transmembrane region" description="Helical" evidence="1">
    <location>
        <begin position="6"/>
        <end position="27"/>
    </location>
</feature>
<gene>
    <name evidence="2" type="ORF">PISMIDRAFT_683371</name>
</gene>
<keyword evidence="3" id="KW-1185">Reference proteome</keyword>
<dbReference type="EMBL" id="KN833787">
    <property type="protein sequence ID" value="KIK19280.1"/>
    <property type="molecule type" value="Genomic_DNA"/>
</dbReference>
<evidence type="ECO:0000313" key="2">
    <source>
        <dbReference type="EMBL" id="KIK19280.1"/>
    </source>
</evidence>
<keyword evidence="1" id="KW-0812">Transmembrane</keyword>
<evidence type="ECO:0000256" key="1">
    <source>
        <dbReference type="SAM" id="Phobius"/>
    </source>
</evidence>
<reference evidence="3" key="2">
    <citation type="submission" date="2015-01" db="EMBL/GenBank/DDBJ databases">
        <title>Evolutionary Origins and Diversification of the Mycorrhizal Mutualists.</title>
        <authorList>
            <consortium name="DOE Joint Genome Institute"/>
            <consortium name="Mycorrhizal Genomics Consortium"/>
            <person name="Kohler A."/>
            <person name="Kuo A."/>
            <person name="Nagy L.G."/>
            <person name="Floudas D."/>
            <person name="Copeland A."/>
            <person name="Barry K.W."/>
            <person name="Cichocki N."/>
            <person name="Veneault-Fourrey C."/>
            <person name="LaButti K."/>
            <person name="Lindquist E.A."/>
            <person name="Lipzen A."/>
            <person name="Lundell T."/>
            <person name="Morin E."/>
            <person name="Murat C."/>
            <person name="Riley R."/>
            <person name="Ohm R."/>
            <person name="Sun H."/>
            <person name="Tunlid A."/>
            <person name="Henrissat B."/>
            <person name="Grigoriev I.V."/>
            <person name="Hibbett D.S."/>
            <person name="Martin F."/>
        </authorList>
    </citation>
    <scope>NUCLEOTIDE SEQUENCE [LARGE SCALE GENOMIC DNA]</scope>
    <source>
        <strain evidence="3">441</strain>
    </source>
</reference>